<gene>
    <name evidence="3" type="ORF">DZF93_10095</name>
    <name evidence="2" type="ORF">VO01_14505</name>
</gene>
<dbReference type="AlphaFoldDB" id="A0A0D5CLU3"/>
<evidence type="ECO:0000313" key="4">
    <source>
        <dbReference type="Proteomes" id="UP000032604"/>
    </source>
</evidence>
<sequence>MSPHDPAGLIRVLDPAYEVAVVDERRLLLRLRTGGRLRSVLVGDDALIAWWESLVAADPEGAPATLRDALDAVDDQARPTERYVVRDGDRLTPSMRTRPPATRDTSPSPEGGQRVAYVPIERDASGAVDTGSDPDPRAR</sequence>
<dbReference type="EMBL" id="CP011043">
    <property type="protein sequence ID" value="AJW80613.1"/>
    <property type="molecule type" value="Genomic_DNA"/>
</dbReference>
<dbReference type="KEGG" id="cmh:VO01_14505"/>
<evidence type="ECO:0000313" key="3">
    <source>
        <dbReference type="EMBL" id="RIJ29901.1"/>
    </source>
</evidence>
<dbReference type="EMBL" id="QWEA01000384">
    <property type="protein sequence ID" value="RIJ29901.1"/>
    <property type="molecule type" value="Genomic_DNA"/>
</dbReference>
<dbReference type="Proteomes" id="UP000266634">
    <property type="component" value="Unassembled WGS sequence"/>
</dbReference>
<feature type="region of interest" description="Disordered" evidence="1">
    <location>
        <begin position="78"/>
        <end position="139"/>
    </location>
</feature>
<protein>
    <submittedName>
        <fullName evidence="2">Uncharacterized protein</fullName>
    </submittedName>
</protein>
<organism evidence="2 4">
    <name type="scientific">Clavibacter michiganensis subsp. insidiosus</name>
    <dbReference type="NCBI Taxonomy" id="33014"/>
    <lineage>
        <taxon>Bacteria</taxon>
        <taxon>Bacillati</taxon>
        <taxon>Actinomycetota</taxon>
        <taxon>Actinomycetes</taxon>
        <taxon>Micrococcales</taxon>
        <taxon>Microbacteriaceae</taxon>
        <taxon>Clavibacter</taxon>
    </lineage>
</organism>
<proteinExistence type="predicted"/>
<feature type="compositionally biased region" description="Basic and acidic residues" evidence="1">
    <location>
        <begin position="78"/>
        <end position="90"/>
    </location>
</feature>
<dbReference type="OrthoDB" id="5125585at2"/>
<dbReference type="PATRIC" id="fig|33014.5.peg.2992"/>
<reference evidence="2 4" key="1">
    <citation type="journal article" date="2015" name="Genome Announc.">
        <title>Complete Genome Sequence of Clavibacter michiganensis subsp. insidiosus R1-1 Using PacBio Single-Molecule Real-Time Technology.</title>
        <authorList>
            <person name="Lu Y."/>
            <person name="Samac D.A."/>
            <person name="Glazebrook J."/>
            <person name="Ishimaru C.A."/>
        </authorList>
    </citation>
    <scope>NUCLEOTIDE SEQUENCE [LARGE SCALE GENOMIC DNA]</scope>
    <source>
        <strain evidence="2 4">R1-1</strain>
    </source>
</reference>
<dbReference type="Proteomes" id="UP000032604">
    <property type="component" value="Chromosome"/>
</dbReference>
<evidence type="ECO:0000313" key="2">
    <source>
        <dbReference type="EMBL" id="AJW80613.1"/>
    </source>
</evidence>
<evidence type="ECO:0000313" key="5">
    <source>
        <dbReference type="Proteomes" id="UP000266634"/>
    </source>
</evidence>
<accession>A0A0D5CLU3</accession>
<dbReference type="HOGENOM" id="CLU_1988706_0_0_11"/>
<name>A0A0D5CLU3_9MICO</name>
<evidence type="ECO:0000256" key="1">
    <source>
        <dbReference type="SAM" id="MobiDB-lite"/>
    </source>
</evidence>
<reference evidence="3 5" key="2">
    <citation type="submission" date="2018-08" db="EMBL/GenBank/DDBJ databases">
        <title>Genome Sequence of Clavibacter michiganensis Subspecies type strains, and the Atypical Peach-Colored Strains Isolated from Tomato.</title>
        <authorList>
            <person name="Osdaghi E."/>
            <person name="Portier P."/>
            <person name="Briand M."/>
            <person name="Jacques M.-A."/>
        </authorList>
    </citation>
    <scope>NUCLEOTIDE SEQUENCE [LARGE SCALE GENOMIC DNA]</scope>
    <source>
        <strain evidence="3 5">CFBP 6488</strain>
    </source>
</reference>